<dbReference type="InterPro" id="IPR001789">
    <property type="entry name" value="Sig_transdc_resp-reg_receiver"/>
</dbReference>
<dbReference type="PANTHER" id="PTHR43280:SF28">
    <property type="entry name" value="HTH-TYPE TRANSCRIPTIONAL ACTIVATOR RHAS"/>
    <property type="match status" value="1"/>
</dbReference>
<dbReference type="Gene3D" id="3.40.50.2300">
    <property type="match status" value="1"/>
</dbReference>
<dbReference type="PANTHER" id="PTHR43280">
    <property type="entry name" value="ARAC-FAMILY TRANSCRIPTIONAL REGULATOR"/>
    <property type="match status" value="1"/>
</dbReference>
<dbReference type="PRINTS" id="PR00032">
    <property type="entry name" value="HTHARAC"/>
</dbReference>
<keyword evidence="2 4" id="KW-0238">DNA-binding</keyword>
<dbReference type="Proteomes" id="UP000275368">
    <property type="component" value="Chromosome"/>
</dbReference>
<dbReference type="PROSITE" id="PS01124">
    <property type="entry name" value="HTH_ARAC_FAMILY_2"/>
    <property type="match status" value="1"/>
</dbReference>
<evidence type="ECO:0000256" key="1">
    <source>
        <dbReference type="ARBA" id="ARBA00023015"/>
    </source>
</evidence>
<dbReference type="EMBL" id="AP019308">
    <property type="protein sequence ID" value="BBH18815.1"/>
    <property type="molecule type" value="Genomic_DNA"/>
</dbReference>
<dbReference type="SUPFAM" id="SSF52172">
    <property type="entry name" value="CheY-like"/>
    <property type="match status" value="1"/>
</dbReference>
<keyword evidence="3" id="KW-0804">Transcription</keyword>
<organism evidence="4 5">
    <name type="scientific">Paenibacillus baekrokdamisoli</name>
    <dbReference type="NCBI Taxonomy" id="1712516"/>
    <lineage>
        <taxon>Bacteria</taxon>
        <taxon>Bacillati</taxon>
        <taxon>Bacillota</taxon>
        <taxon>Bacilli</taxon>
        <taxon>Bacillales</taxon>
        <taxon>Paenibacillaceae</taxon>
        <taxon>Paenibacillus</taxon>
    </lineage>
</organism>
<dbReference type="PROSITE" id="PS50110">
    <property type="entry name" value="RESPONSE_REGULATORY"/>
    <property type="match status" value="1"/>
</dbReference>
<dbReference type="SMART" id="SM00448">
    <property type="entry name" value="REC"/>
    <property type="match status" value="1"/>
</dbReference>
<dbReference type="CDD" id="cd17536">
    <property type="entry name" value="REC_YesN-like"/>
    <property type="match status" value="1"/>
</dbReference>
<dbReference type="InterPro" id="IPR018062">
    <property type="entry name" value="HTH_AraC-typ_CS"/>
</dbReference>
<reference evidence="4 5" key="1">
    <citation type="submission" date="2018-11" db="EMBL/GenBank/DDBJ databases">
        <title>Complete genome sequence of Paenibacillus baekrokdamisoli strain KCTC 33723.</title>
        <authorList>
            <person name="Kang S.W."/>
            <person name="Lee K.C."/>
            <person name="Kim K.K."/>
            <person name="Kim J.S."/>
            <person name="Kim D.S."/>
            <person name="Ko S.H."/>
            <person name="Yang S.H."/>
            <person name="Lee J.S."/>
        </authorList>
    </citation>
    <scope>NUCLEOTIDE SEQUENCE [LARGE SCALE GENOMIC DNA]</scope>
    <source>
        <strain evidence="4 5">KCTC 33723</strain>
    </source>
</reference>
<name>A0A3G9IS83_9BACL</name>
<dbReference type="InterPro" id="IPR009057">
    <property type="entry name" value="Homeodomain-like_sf"/>
</dbReference>
<dbReference type="SMART" id="SM00342">
    <property type="entry name" value="HTH_ARAC"/>
    <property type="match status" value="1"/>
</dbReference>
<dbReference type="PROSITE" id="PS00041">
    <property type="entry name" value="HTH_ARAC_FAMILY_1"/>
    <property type="match status" value="1"/>
</dbReference>
<dbReference type="InterPro" id="IPR020449">
    <property type="entry name" value="Tscrpt_reg_AraC-type_HTH"/>
</dbReference>
<dbReference type="RefSeq" id="WP_125653260.1">
    <property type="nucleotide sequence ID" value="NZ_AP019308.1"/>
</dbReference>
<accession>A0A3G9IS83</accession>
<evidence type="ECO:0000256" key="3">
    <source>
        <dbReference type="ARBA" id="ARBA00023163"/>
    </source>
</evidence>
<dbReference type="Pfam" id="PF12833">
    <property type="entry name" value="HTH_18"/>
    <property type="match status" value="1"/>
</dbReference>
<dbReference type="Pfam" id="PF00072">
    <property type="entry name" value="Response_reg"/>
    <property type="match status" value="1"/>
</dbReference>
<evidence type="ECO:0000313" key="4">
    <source>
        <dbReference type="EMBL" id="BBH18815.1"/>
    </source>
</evidence>
<dbReference type="AlphaFoldDB" id="A0A3G9IS83"/>
<dbReference type="InterPro" id="IPR011006">
    <property type="entry name" value="CheY-like_superfamily"/>
</dbReference>
<dbReference type="InterPro" id="IPR018060">
    <property type="entry name" value="HTH_AraC"/>
</dbReference>
<evidence type="ECO:0000313" key="5">
    <source>
        <dbReference type="Proteomes" id="UP000275368"/>
    </source>
</evidence>
<dbReference type="KEGG" id="pbk:Back11_01600"/>
<dbReference type="OrthoDB" id="9794370at2"/>
<keyword evidence="1" id="KW-0805">Transcription regulation</keyword>
<keyword evidence="5" id="KW-1185">Reference proteome</keyword>
<proteinExistence type="predicted"/>
<protein>
    <submittedName>
        <fullName evidence="4">DNA-binding response regulator</fullName>
    </submittedName>
</protein>
<dbReference type="GO" id="GO:0043565">
    <property type="term" value="F:sequence-specific DNA binding"/>
    <property type="evidence" value="ECO:0007669"/>
    <property type="project" value="InterPro"/>
</dbReference>
<gene>
    <name evidence="4" type="ORF">Back11_01600</name>
</gene>
<dbReference type="GO" id="GO:0000160">
    <property type="term" value="P:phosphorelay signal transduction system"/>
    <property type="evidence" value="ECO:0007669"/>
    <property type="project" value="InterPro"/>
</dbReference>
<evidence type="ECO:0000256" key="2">
    <source>
        <dbReference type="ARBA" id="ARBA00023125"/>
    </source>
</evidence>
<dbReference type="Gene3D" id="1.10.10.60">
    <property type="entry name" value="Homeodomain-like"/>
    <property type="match status" value="2"/>
</dbReference>
<dbReference type="SUPFAM" id="SSF46689">
    <property type="entry name" value="Homeodomain-like"/>
    <property type="match status" value="1"/>
</dbReference>
<dbReference type="GO" id="GO:0003700">
    <property type="term" value="F:DNA-binding transcription factor activity"/>
    <property type="evidence" value="ECO:0007669"/>
    <property type="project" value="InterPro"/>
</dbReference>
<sequence length="532" mass="61693">MIKLVIVDDEKITREGLLQYITWKDLGVDVVELASDGFEALEIAERLQPDILLSDIRMPDMDGIELAGKLRDILPQCTILFLSAFADKEYLKSAIHLKALHYLEKPVNREEVKSAIKDAVQAIVAEKRKRADDIDMRLRLAESSTVFKEKLVLDMINRQVQLDEIKMYFTTLQLDMPLTGDFVTALIKLDIQVDSPIEMQQKHKEQIIKSVEIIFTDPQIKHLAGFKHTNHILIHFYGESIRNPFFSAGLLEQLRNSIEHIVGLKTNLFMALGKHVHTISDVQDSYFTAAVALQKQFFIGHNQIAMYEEECESVYDLDESLSNRFLEYIKEHEQEKAKAYIRNLNADFEKNTNLLVNSIKNVFFNMLVGLNKFAEGFNITFIEDNAKKDFFWEIINKIPTLAEIEVYLLEQIDFVFAKINTMDNIGENIYQIMQYISEHFSEESLTIPAIAQNMYLTPTYVCKIFKNKTGKTINQYITEVRIEKAKELLKEEKIKLLEISHRVGYLSPNHFAKTFKKLTGMNPSEFRERHYL</sequence>